<dbReference type="EMBL" id="BK059105">
    <property type="protein sequence ID" value="DAE31188.1"/>
    <property type="molecule type" value="Genomic_DNA"/>
</dbReference>
<name>A0A8S5RJN0_9VIRU</name>
<reference evidence="1" key="1">
    <citation type="journal article" date="2021" name="Proc. Natl. Acad. Sci. U.S.A.">
        <title>A Catalog of Tens of Thousands of Viruses from Human Metagenomes Reveals Hidden Associations with Chronic Diseases.</title>
        <authorList>
            <person name="Tisza M.J."/>
            <person name="Buck C.B."/>
        </authorList>
    </citation>
    <scope>NUCLEOTIDE SEQUENCE</scope>
    <source>
        <strain evidence="1">CtML55</strain>
    </source>
</reference>
<sequence>MKRVGYLHEKVYAEDNIELADDKARRNKSIRCGIKQHDKNRLKENKELSDKLRDLIYQTSEYSTFIIYEPKERLIFRLPYYPDRITHHAIMNIMEPIWTSIFIDQTYSSIRNRGIHKVEYDLFKVL</sequence>
<proteinExistence type="predicted"/>
<protein>
    <submittedName>
        <fullName evidence="1">MatK/TrnK amino terminal region</fullName>
    </submittedName>
</protein>
<accession>A0A8S5RJN0</accession>
<evidence type="ECO:0000313" key="1">
    <source>
        <dbReference type="EMBL" id="DAE31188.1"/>
    </source>
</evidence>
<organism evidence="1">
    <name type="scientific">virus sp. ctML55</name>
    <dbReference type="NCBI Taxonomy" id="2827627"/>
    <lineage>
        <taxon>Viruses</taxon>
    </lineage>
</organism>